<protein>
    <recommendedName>
        <fullName evidence="1">DUF7600 domain-containing protein</fullName>
    </recommendedName>
</protein>
<feature type="domain" description="DUF7600" evidence="1">
    <location>
        <begin position="142"/>
        <end position="291"/>
    </location>
</feature>
<reference evidence="2 3" key="1">
    <citation type="journal article" date="2018" name="Front. Microbiol.">
        <title>Genomic and genetic insights into a cosmopolitan fungus, Paecilomyces variotii (Eurotiales).</title>
        <authorList>
            <person name="Urquhart A.S."/>
            <person name="Mondo S.J."/>
            <person name="Makela M.R."/>
            <person name="Hane J.K."/>
            <person name="Wiebenga A."/>
            <person name="He G."/>
            <person name="Mihaltcheva S."/>
            <person name="Pangilinan J."/>
            <person name="Lipzen A."/>
            <person name="Barry K."/>
            <person name="de Vries R.P."/>
            <person name="Grigoriev I.V."/>
            <person name="Idnurm A."/>
        </authorList>
    </citation>
    <scope>NUCLEOTIDE SEQUENCE [LARGE SCALE GENOMIC DNA]</scope>
    <source>
        <strain evidence="2 3">CBS 101075</strain>
    </source>
</reference>
<dbReference type="Proteomes" id="UP000283841">
    <property type="component" value="Unassembled WGS sequence"/>
</dbReference>
<name>A0A443HTI4_BYSSP</name>
<accession>A0A443HTI4</accession>
<gene>
    <name evidence="2" type="ORF">C8Q69DRAFT_445078</name>
</gene>
<evidence type="ECO:0000259" key="1">
    <source>
        <dbReference type="Pfam" id="PF24539"/>
    </source>
</evidence>
<dbReference type="RefSeq" id="XP_028484777.1">
    <property type="nucleotide sequence ID" value="XM_028629041.1"/>
</dbReference>
<dbReference type="EMBL" id="RCNU01000006">
    <property type="protein sequence ID" value="RWQ95132.1"/>
    <property type="molecule type" value="Genomic_DNA"/>
</dbReference>
<dbReference type="Pfam" id="PF24539">
    <property type="entry name" value="DUF7600"/>
    <property type="match status" value="1"/>
</dbReference>
<comment type="caution">
    <text evidence="2">The sequence shown here is derived from an EMBL/GenBank/DDBJ whole genome shotgun (WGS) entry which is preliminary data.</text>
</comment>
<keyword evidence="3" id="KW-1185">Reference proteome</keyword>
<organism evidence="2 3">
    <name type="scientific">Byssochlamys spectabilis</name>
    <name type="common">Paecilomyces variotii</name>
    <dbReference type="NCBI Taxonomy" id="264951"/>
    <lineage>
        <taxon>Eukaryota</taxon>
        <taxon>Fungi</taxon>
        <taxon>Dikarya</taxon>
        <taxon>Ascomycota</taxon>
        <taxon>Pezizomycotina</taxon>
        <taxon>Eurotiomycetes</taxon>
        <taxon>Eurotiomycetidae</taxon>
        <taxon>Eurotiales</taxon>
        <taxon>Thermoascaceae</taxon>
        <taxon>Paecilomyces</taxon>
    </lineage>
</organism>
<evidence type="ECO:0000313" key="2">
    <source>
        <dbReference type="EMBL" id="RWQ95132.1"/>
    </source>
</evidence>
<evidence type="ECO:0000313" key="3">
    <source>
        <dbReference type="Proteomes" id="UP000283841"/>
    </source>
</evidence>
<dbReference type="InterPro" id="IPR056021">
    <property type="entry name" value="DUF7600"/>
</dbReference>
<proteinExistence type="predicted"/>
<dbReference type="AlphaFoldDB" id="A0A443HTI4"/>
<dbReference type="STRING" id="264951.A0A443HTI4"/>
<dbReference type="GeneID" id="39598318"/>
<sequence>MWLPSRDIQHFRLSSRSIASGSHPNLLPQFFWRSRFSLDFEMGFVRPTQAHSPVDWRSLYFSVKHEMQLPQGSPRLRNRKRIWQIINWNISLFDLYSPVVQLQGFPISWDNLSMSSRQEISLQTPTQGRIITTELRSGNCDYLQVGSREIFIRSLPDPLGNQYIRAIGVSTVIFNSQMFISALRLLTKDCNNTGYASHSLGYVDTSTETFLWIPPNEHFIGVELVTRQNGISAIRTISSSDSGVSSSEWLGDVEGRESNFAFGTICVQRELAVFNLVVSFDAFKMISVAIVDGFDAPRESKSPKNFTRKQLIQLPLWTPSYPKPKPIIQVPEILEYQTYNPILNMDFGGEYGEHLQKLIRIVAHMQDNAAPLVGLMFYFNGKDPAMYGKQGATEVSFIIDGSGGERIVEVLYERATTSLGIWSLSASNSVFQTFGLQCSYTNGQPIQSTYGQNRAYNDPLNDKLCYSVGSYVMAETGCTASTAASLEGARRIRFSCGSPSRTRRADEVSGLWLDYFDSRPSEIVGQWISDIDCMDIEPNEKITEVSIWLTKDNSSWLFQHLGRVVRIVVRTSHMQSKDVHVSEFLSAGDFTVLRFPGNQFEKLVSFCWIFNAGFDHPRVLSSPVTESERIILWDARSCMRQLRWTVPEKAFWQINSDGRFDQVIAISAYRIRDRGNEYLTGLKFSYQTGYTSTIGCTDGRPCSEAYFEDGERLVILEVLSDYHGTLDIVLHSDRVGPGQARKSQSFAGKPIEIPEYESVRHDRVDFSTHWLRTCIIDKVHSSWDHRGPTSIPYCEMVGLWGFDMSPGKLGLGVILLEKSEDSSG</sequence>
<dbReference type="VEuPathDB" id="FungiDB:C8Q69DRAFT_445078"/>